<dbReference type="PROSITE" id="PS50294">
    <property type="entry name" value="WD_REPEATS_REGION"/>
    <property type="match status" value="3"/>
</dbReference>
<evidence type="ECO:0000256" key="2">
    <source>
        <dbReference type="ARBA" id="ARBA00022737"/>
    </source>
</evidence>
<evidence type="ECO:0000256" key="3">
    <source>
        <dbReference type="ARBA" id="ARBA00022786"/>
    </source>
</evidence>
<dbReference type="InterPro" id="IPR051983">
    <property type="entry name" value="WSB_SOCS-box_domain"/>
</dbReference>
<reference evidence="5" key="2">
    <citation type="submission" date="2015-06" db="UniProtKB">
        <authorList>
            <consortium name="EnsemblMetazoa"/>
        </authorList>
    </citation>
    <scope>IDENTIFICATION</scope>
</reference>
<dbReference type="EMBL" id="CAEY01000573">
    <property type="status" value="NOT_ANNOTATED_CDS"/>
    <property type="molecule type" value="Genomic_DNA"/>
</dbReference>
<dbReference type="SUPFAM" id="SSF50978">
    <property type="entry name" value="WD40 repeat-like"/>
    <property type="match status" value="1"/>
</dbReference>
<dbReference type="Gene3D" id="2.130.10.10">
    <property type="entry name" value="YVTN repeat-like/Quinoprotein amine dehydrogenase"/>
    <property type="match status" value="3"/>
</dbReference>
<keyword evidence="3" id="KW-0833">Ubl conjugation pathway</keyword>
<dbReference type="InterPro" id="IPR015943">
    <property type="entry name" value="WD40/YVTN_repeat-like_dom_sf"/>
</dbReference>
<dbReference type="InterPro" id="IPR019775">
    <property type="entry name" value="WD40_repeat_CS"/>
</dbReference>
<evidence type="ECO:0000256" key="4">
    <source>
        <dbReference type="PROSITE-ProRule" id="PRU00221"/>
    </source>
</evidence>
<keyword evidence="2" id="KW-0677">Repeat</keyword>
<dbReference type="PROSITE" id="PS00678">
    <property type="entry name" value="WD_REPEATS_1"/>
    <property type="match status" value="2"/>
</dbReference>
<dbReference type="InterPro" id="IPR001680">
    <property type="entry name" value="WD40_rpt"/>
</dbReference>
<dbReference type="PROSITE" id="PS50082">
    <property type="entry name" value="WD_REPEATS_2"/>
    <property type="match status" value="3"/>
</dbReference>
<dbReference type="PANTHER" id="PTHR15622">
    <property type="entry name" value="WD40 REPEAT PROTEIN"/>
    <property type="match status" value="1"/>
</dbReference>
<organism evidence="5 6">
    <name type="scientific">Tetranychus urticae</name>
    <name type="common">Two-spotted spider mite</name>
    <dbReference type="NCBI Taxonomy" id="32264"/>
    <lineage>
        <taxon>Eukaryota</taxon>
        <taxon>Metazoa</taxon>
        <taxon>Ecdysozoa</taxon>
        <taxon>Arthropoda</taxon>
        <taxon>Chelicerata</taxon>
        <taxon>Arachnida</taxon>
        <taxon>Acari</taxon>
        <taxon>Acariformes</taxon>
        <taxon>Trombidiformes</taxon>
        <taxon>Prostigmata</taxon>
        <taxon>Eleutherengona</taxon>
        <taxon>Raphignathae</taxon>
        <taxon>Tetranychoidea</taxon>
        <taxon>Tetranychidae</taxon>
        <taxon>Tetranychus</taxon>
    </lineage>
</organism>
<evidence type="ECO:0000313" key="5">
    <source>
        <dbReference type="EnsemblMetazoa" id="tetur22g00180.1"/>
    </source>
</evidence>
<dbReference type="PANTHER" id="PTHR15622:SF2">
    <property type="entry name" value="U4_U6 SMALL NUCLEAR RIBONUCLEOPROTEIN PRP4"/>
    <property type="match status" value="1"/>
</dbReference>
<dbReference type="HOGENOM" id="CLU_056876_0_0_1"/>
<gene>
    <name evidence="5" type="primary">107367584</name>
</gene>
<dbReference type="PRINTS" id="PR00320">
    <property type="entry name" value="GPROTEINBRPT"/>
</dbReference>
<dbReference type="Proteomes" id="UP000015104">
    <property type="component" value="Unassembled WGS sequence"/>
</dbReference>
<evidence type="ECO:0000313" key="6">
    <source>
        <dbReference type="Proteomes" id="UP000015104"/>
    </source>
</evidence>
<dbReference type="SMART" id="SM00320">
    <property type="entry name" value="WD40"/>
    <property type="match status" value="6"/>
</dbReference>
<evidence type="ECO:0000256" key="1">
    <source>
        <dbReference type="ARBA" id="ARBA00022574"/>
    </source>
</evidence>
<feature type="repeat" description="WD" evidence="4">
    <location>
        <begin position="225"/>
        <end position="266"/>
    </location>
</feature>
<feature type="repeat" description="WD" evidence="4">
    <location>
        <begin position="287"/>
        <end position="321"/>
    </location>
</feature>
<dbReference type="GO" id="GO:0000209">
    <property type="term" value="P:protein polyubiquitination"/>
    <property type="evidence" value="ECO:0007669"/>
    <property type="project" value="TreeGrafter"/>
</dbReference>
<dbReference type="EnsemblMetazoa" id="tetur22g00180.1">
    <property type="protein sequence ID" value="tetur22g00180.1"/>
    <property type="gene ID" value="tetur22g00180"/>
</dbReference>
<reference evidence="6" key="1">
    <citation type="submission" date="2011-08" db="EMBL/GenBank/DDBJ databases">
        <authorList>
            <person name="Rombauts S."/>
        </authorList>
    </citation>
    <scope>NUCLEOTIDE SEQUENCE</scope>
    <source>
        <strain evidence="6">London</strain>
    </source>
</reference>
<dbReference type="STRING" id="32264.T1KUJ5"/>
<dbReference type="OrthoDB" id="17410at2759"/>
<proteinExistence type="predicted"/>
<dbReference type="InterPro" id="IPR020472">
    <property type="entry name" value="WD40_PAC1"/>
</dbReference>
<dbReference type="eggNOG" id="KOG0266">
    <property type="taxonomic scope" value="Eukaryota"/>
</dbReference>
<protein>
    <submittedName>
        <fullName evidence="5">Uncharacterized protein</fullName>
    </submittedName>
</protein>
<dbReference type="AlphaFoldDB" id="T1KUJ5"/>
<feature type="repeat" description="WD" evidence="4">
    <location>
        <begin position="139"/>
        <end position="181"/>
    </location>
</feature>
<dbReference type="Pfam" id="PF00400">
    <property type="entry name" value="WD40"/>
    <property type="match status" value="4"/>
</dbReference>
<accession>T1KUJ5</accession>
<dbReference type="KEGG" id="tut:107367584"/>
<keyword evidence="1 4" id="KW-0853">WD repeat</keyword>
<dbReference type="OMA" id="YVWDPHT"/>
<dbReference type="InterPro" id="IPR036322">
    <property type="entry name" value="WD40_repeat_dom_sf"/>
</dbReference>
<keyword evidence="6" id="KW-1185">Reference proteome</keyword>
<sequence length="397" mass="43712">MAINLKANTGCEKSVKVLKQLVPNKSIHGSPSSDSETWKCAFSPDDTCFAWSAGHRLVTILPCSDITAKPCRKSRLVPITIDCGDLVRSLKFCSIKQLDSTKNFWSRFAQFKDFFLITGHGTGRIRVWDLIAGKILLELVAHKDIVTDISLLPCSNQIMASTSNDGFLKIWNLTEEGNLIETLKIDGKPLTSCCWSPNGKFLAVTGASKLVHVYDTTEFKVVYVLAGHQHNVSSCDFSPDSSLLATGSWDARVIVWNVATGNKLKEFFHLQPPPRSIYAAGENGHFIRHLSFSPDGGHIASVADDGFFRIWDLDNIENPEAISPIDQALCCSYSPSGSLLAIGTRLGTVSIMEPRACVKSLLFLCRSSLKKTQESTDVTNSTIIPNTLVEYLNYKEC</sequence>
<name>T1KUJ5_TETUR</name>